<evidence type="ECO:0000259" key="4">
    <source>
        <dbReference type="PROSITE" id="PS00083"/>
    </source>
</evidence>
<dbReference type="PANTHER" id="PTHR33711">
    <property type="entry name" value="DIOXYGENASE, PUTATIVE (AFU_ORTHOLOGUE AFUA_2G02910)-RELATED"/>
    <property type="match status" value="1"/>
</dbReference>
<dbReference type="Proteomes" id="UP000062788">
    <property type="component" value="Unassembled WGS sequence"/>
</dbReference>
<evidence type="ECO:0000256" key="3">
    <source>
        <dbReference type="ARBA" id="ARBA00023002"/>
    </source>
</evidence>
<evidence type="ECO:0000313" key="5">
    <source>
        <dbReference type="EMBL" id="KVE23935.1"/>
    </source>
</evidence>
<dbReference type="OrthoDB" id="9805815at2"/>
<dbReference type="SUPFAM" id="SSF49482">
    <property type="entry name" value="Aromatic compound dioxygenase"/>
    <property type="match status" value="1"/>
</dbReference>
<feature type="domain" description="Intradiol ring-cleavage dioxygenases" evidence="4">
    <location>
        <begin position="51"/>
        <end position="79"/>
    </location>
</feature>
<name>A0A103DWR4_9BURK</name>
<dbReference type="GO" id="GO:0008199">
    <property type="term" value="F:ferric iron binding"/>
    <property type="evidence" value="ECO:0007669"/>
    <property type="project" value="InterPro"/>
</dbReference>
<dbReference type="InterPro" id="IPR000627">
    <property type="entry name" value="Intradiol_dOase_C"/>
</dbReference>
<dbReference type="InterPro" id="IPR050770">
    <property type="entry name" value="Intradiol_RC_Dioxygenase"/>
</dbReference>
<comment type="similarity">
    <text evidence="1">Belongs to the intradiol ring-cleavage dioxygenase family.</text>
</comment>
<evidence type="ECO:0000256" key="1">
    <source>
        <dbReference type="ARBA" id="ARBA00007825"/>
    </source>
</evidence>
<evidence type="ECO:0000313" key="6">
    <source>
        <dbReference type="Proteomes" id="UP000062788"/>
    </source>
</evidence>
<keyword evidence="6" id="KW-1185">Reference proteome</keyword>
<dbReference type="RefSeq" id="WP_059520293.1">
    <property type="nucleotide sequence ID" value="NZ_LOWA01000056.1"/>
</dbReference>
<dbReference type="PROSITE" id="PS00083">
    <property type="entry name" value="INTRADIOL_DIOXYGENAS"/>
    <property type="match status" value="1"/>
</dbReference>
<dbReference type="Gene3D" id="2.60.130.10">
    <property type="entry name" value="Aromatic compound dioxygenase"/>
    <property type="match status" value="1"/>
</dbReference>
<dbReference type="EMBL" id="LOWA01000056">
    <property type="protein sequence ID" value="KVE23935.1"/>
    <property type="molecule type" value="Genomic_DNA"/>
</dbReference>
<organism evidence="5 6">
    <name type="scientific">Burkholderia singularis</name>
    <dbReference type="NCBI Taxonomy" id="1503053"/>
    <lineage>
        <taxon>Bacteria</taxon>
        <taxon>Pseudomonadati</taxon>
        <taxon>Pseudomonadota</taxon>
        <taxon>Betaproteobacteria</taxon>
        <taxon>Burkholderiales</taxon>
        <taxon>Burkholderiaceae</taxon>
        <taxon>Burkholderia</taxon>
        <taxon>pseudomallei group</taxon>
    </lineage>
</organism>
<accession>A0A103DWR4</accession>
<keyword evidence="2 5" id="KW-0223">Dioxygenase</keyword>
<dbReference type="NCBIfam" id="TIGR02423">
    <property type="entry name" value="protocat_alph"/>
    <property type="match status" value="1"/>
</dbReference>
<dbReference type="InterPro" id="IPR015889">
    <property type="entry name" value="Intradiol_dOase_core"/>
</dbReference>
<keyword evidence="3" id="KW-0560">Oxidoreductase</keyword>
<proteinExistence type="inferred from homology"/>
<gene>
    <name evidence="5" type="ORF">WS67_22310</name>
</gene>
<dbReference type="GO" id="GO:0018578">
    <property type="term" value="F:protocatechuate 3,4-dioxygenase activity"/>
    <property type="evidence" value="ECO:0007669"/>
    <property type="project" value="InterPro"/>
</dbReference>
<reference evidence="5 6" key="1">
    <citation type="submission" date="2015-11" db="EMBL/GenBank/DDBJ databases">
        <title>Expanding the genomic diversity of Burkholderia species for the development of highly accurate diagnostics.</title>
        <authorList>
            <person name="Sahl J."/>
            <person name="Keim P."/>
            <person name="Wagner D."/>
        </authorList>
    </citation>
    <scope>NUCLEOTIDE SEQUENCE [LARGE SCALE GENOMIC DNA]</scope>
    <source>
        <strain evidence="5 6">TSV85</strain>
    </source>
</reference>
<dbReference type="InterPro" id="IPR012786">
    <property type="entry name" value="Protocat_dOase_a"/>
</dbReference>
<sequence>MTTPKLKQTPSQTVGPYFAYGLCPRQYGYDLESLFEPALATPDAAGEHIVVIGQVLDGDGKPVNDALLEFTQADGDGHYPTSRDDVRQSGFRGFARIGTGTDPHHRFVVHTVKPGRTSETDAPHIDVTVMMRGVLTHAFTRIYFDDEAAANAADATLARVPADRRATLIARREPDTAARRAAVYRFDVRMQGELETVFFDI</sequence>
<dbReference type="AlphaFoldDB" id="A0A103DWR4"/>
<protein>
    <submittedName>
        <fullName evidence="5">Protocatechuate 3,4-dioxygenase subunit alpha</fullName>
    </submittedName>
</protein>
<dbReference type="Pfam" id="PF00775">
    <property type="entry name" value="Dioxygenase_C"/>
    <property type="match status" value="1"/>
</dbReference>
<dbReference type="PANTHER" id="PTHR33711:SF9">
    <property type="entry name" value="PROTOCATECHUATE 3,4-DIOXYGENASE ALPHA CHAIN"/>
    <property type="match status" value="1"/>
</dbReference>
<evidence type="ECO:0000256" key="2">
    <source>
        <dbReference type="ARBA" id="ARBA00022964"/>
    </source>
</evidence>
<comment type="caution">
    <text evidence="5">The sequence shown here is derived from an EMBL/GenBank/DDBJ whole genome shotgun (WGS) entry which is preliminary data.</text>
</comment>